<comment type="similarity">
    <text evidence="3">Belongs to the flavoredoxin family.</text>
</comment>
<protein>
    <submittedName>
        <fullName evidence="6">NADH-FMN oxidoreductase RutF, flavin reductase (DIM6/NTAB) family</fullName>
    </submittedName>
</protein>
<dbReference type="EMBL" id="FOGZ01000007">
    <property type="protein sequence ID" value="SER72599.1"/>
    <property type="molecule type" value="Genomic_DNA"/>
</dbReference>
<gene>
    <name evidence="6" type="ORF">SAMN05443377_107108</name>
</gene>
<feature type="region of interest" description="Disordered" evidence="4">
    <location>
        <begin position="1"/>
        <end position="20"/>
    </location>
</feature>
<organism evidence="6 7">
    <name type="scientific">Propionibacterium cyclohexanicum</name>
    <dbReference type="NCBI Taxonomy" id="64702"/>
    <lineage>
        <taxon>Bacteria</taxon>
        <taxon>Bacillati</taxon>
        <taxon>Actinomycetota</taxon>
        <taxon>Actinomycetes</taxon>
        <taxon>Propionibacteriales</taxon>
        <taxon>Propionibacteriaceae</taxon>
        <taxon>Propionibacterium</taxon>
    </lineage>
</organism>
<comment type="cofactor">
    <cofactor evidence="1">
        <name>FMN</name>
        <dbReference type="ChEBI" id="CHEBI:58210"/>
    </cofactor>
</comment>
<dbReference type="InterPro" id="IPR002563">
    <property type="entry name" value="Flavin_Rdtase-like_dom"/>
</dbReference>
<evidence type="ECO:0000259" key="5">
    <source>
        <dbReference type="Pfam" id="PF01613"/>
    </source>
</evidence>
<evidence type="ECO:0000256" key="1">
    <source>
        <dbReference type="ARBA" id="ARBA00001917"/>
    </source>
</evidence>
<name>A0A1H9RKX5_9ACTN</name>
<evidence type="ECO:0000313" key="6">
    <source>
        <dbReference type="EMBL" id="SER72599.1"/>
    </source>
</evidence>
<proteinExistence type="inferred from homology"/>
<accession>A0A1H9RKX5</accession>
<dbReference type="GO" id="GO:0010181">
    <property type="term" value="F:FMN binding"/>
    <property type="evidence" value="ECO:0007669"/>
    <property type="project" value="InterPro"/>
</dbReference>
<dbReference type="Gene3D" id="2.30.110.10">
    <property type="entry name" value="Electron Transport, Fmn-binding Protein, Chain A"/>
    <property type="match status" value="1"/>
</dbReference>
<dbReference type="GO" id="GO:0016646">
    <property type="term" value="F:oxidoreductase activity, acting on the CH-NH group of donors, NAD or NADP as acceptor"/>
    <property type="evidence" value="ECO:0007669"/>
    <property type="project" value="UniProtKB-ARBA"/>
</dbReference>
<dbReference type="STRING" id="64702.SAMN05443377_107108"/>
<dbReference type="InterPro" id="IPR052174">
    <property type="entry name" value="Flavoredoxin"/>
</dbReference>
<dbReference type="Pfam" id="PF01613">
    <property type="entry name" value="Flavin_Reduct"/>
    <property type="match status" value="1"/>
</dbReference>
<evidence type="ECO:0000313" key="7">
    <source>
        <dbReference type="Proteomes" id="UP000198815"/>
    </source>
</evidence>
<reference evidence="7" key="1">
    <citation type="submission" date="2016-10" db="EMBL/GenBank/DDBJ databases">
        <authorList>
            <person name="Varghese N."/>
            <person name="Submissions S."/>
        </authorList>
    </citation>
    <scope>NUCLEOTIDE SEQUENCE [LARGE SCALE GENOMIC DNA]</scope>
    <source>
        <strain evidence="7">DSM 16859</strain>
    </source>
</reference>
<sequence>MSCDTPSAGTAPGATPVPTGHMAVQPSSLYVASPVMLLATLNPDGTPNLAPASSYWALGSMACLGLEDGGQTYENLQSRPEITINFPSPQLLSAVGRLAGTTGRNPVPAAKAAHHRYVHDKFGEAGLTPEASELVDPPRVAECMVQMEAAVRHDRRGVGAYHIVEVEVLRVWAAPQIVADDGTNIASDTWQPCLDVFRRFYGVDSATEYRLH</sequence>
<dbReference type="PANTHER" id="PTHR43567:SF1">
    <property type="entry name" value="FLAVOREDOXIN"/>
    <property type="match status" value="1"/>
</dbReference>
<dbReference type="InterPro" id="IPR012349">
    <property type="entry name" value="Split_barrel_FMN-bd"/>
</dbReference>
<feature type="domain" description="Flavin reductase like" evidence="5">
    <location>
        <begin position="31"/>
        <end position="176"/>
    </location>
</feature>
<evidence type="ECO:0000256" key="2">
    <source>
        <dbReference type="ARBA" id="ARBA00022630"/>
    </source>
</evidence>
<keyword evidence="7" id="KW-1185">Reference proteome</keyword>
<dbReference type="Proteomes" id="UP000198815">
    <property type="component" value="Unassembled WGS sequence"/>
</dbReference>
<evidence type="ECO:0000256" key="3">
    <source>
        <dbReference type="ARBA" id="ARBA00038054"/>
    </source>
</evidence>
<dbReference type="AlphaFoldDB" id="A0A1H9RKX5"/>
<keyword evidence="2" id="KW-0285">Flavoprotein</keyword>
<dbReference type="OrthoDB" id="9794638at2"/>
<dbReference type="SUPFAM" id="SSF50475">
    <property type="entry name" value="FMN-binding split barrel"/>
    <property type="match status" value="1"/>
</dbReference>
<dbReference type="PANTHER" id="PTHR43567">
    <property type="entry name" value="FLAVOREDOXIN-RELATED-RELATED"/>
    <property type="match status" value="1"/>
</dbReference>
<evidence type="ECO:0000256" key="4">
    <source>
        <dbReference type="SAM" id="MobiDB-lite"/>
    </source>
</evidence>